<evidence type="ECO:0000313" key="3">
    <source>
        <dbReference type="Proteomes" id="UP001527052"/>
    </source>
</evidence>
<dbReference type="Gene3D" id="3.40.1350.10">
    <property type="match status" value="1"/>
</dbReference>
<dbReference type="RefSeq" id="WP_268637002.1">
    <property type="nucleotide sequence ID" value="NZ_JAMDLZ010000012.1"/>
</dbReference>
<name>A0ABT4EQP3_9BACI</name>
<evidence type="ECO:0000259" key="1">
    <source>
        <dbReference type="Pfam" id="PF11645"/>
    </source>
</evidence>
<dbReference type="Proteomes" id="UP001527052">
    <property type="component" value="Unassembled WGS sequence"/>
</dbReference>
<dbReference type="InterPro" id="IPR021671">
    <property type="entry name" value="PD(D/E)XK_Endonuc"/>
</dbReference>
<keyword evidence="3" id="KW-1185">Reference proteome</keyword>
<gene>
    <name evidence="2" type="ORF">M5W82_07600</name>
</gene>
<comment type="caution">
    <text evidence="2">The sequence shown here is derived from an EMBL/GenBank/DDBJ whole genome shotgun (WGS) entry which is preliminary data.</text>
</comment>
<protein>
    <submittedName>
        <fullName evidence="2">Group I intron-associated PD-(D/E)XK endonuclease</fullName>
    </submittedName>
</protein>
<dbReference type="InterPro" id="IPR011856">
    <property type="entry name" value="tRNA_endonuc-like_dom_sf"/>
</dbReference>
<organism evidence="2 3">
    <name type="scientific">Lysinibacillus xylanilyticus</name>
    <dbReference type="NCBI Taxonomy" id="582475"/>
    <lineage>
        <taxon>Bacteria</taxon>
        <taxon>Bacillati</taxon>
        <taxon>Bacillota</taxon>
        <taxon>Bacilli</taxon>
        <taxon>Bacillales</taxon>
        <taxon>Bacillaceae</taxon>
        <taxon>Lysinibacillus</taxon>
    </lineage>
</organism>
<feature type="domain" description="PD(D/E)XK endonuclease" evidence="1">
    <location>
        <begin position="9"/>
        <end position="78"/>
    </location>
</feature>
<keyword evidence="2" id="KW-0540">Nuclease</keyword>
<dbReference type="Pfam" id="PF11645">
    <property type="entry name" value="PDDEXK_5"/>
    <property type="match status" value="1"/>
</dbReference>
<keyword evidence="2" id="KW-0378">Hydrolase</keyword>
<keyword evidence="2" id="KW-0255">Endonuclease</keyword>
<proteinExistence type="predicted"/>
<dbReference type="GO" id="GO:0004519">
    <property type="term" value="F:endonuclease activity"/>
    <property type="evidence" value="ECO:0007669"/>
    <property type="project" value="UniProtKB-KW"/>
</dbReference>
<reference evidence="2 3" key="1">
    <citation type="submission" date="2022-05" db="EMBL/GenBank/DDBJ databases">
        <title>Genome Sequencing of Bee-Associated Microbes.</title>
        <authorList>
            <person name="Dunlap C."/>
        </authorList>
    </citation>
    <scope>NUCLEOTIDE SEQUENCE [LARGE SCALE GENOMIC DNA]</scope>
    <source>
        <strain evidence="2 3">NRRL BD-083</strain>
    </source>
</reference>
<sequence>MTQKNSRLSTSSIGRHSELLAMAALIADGWVVHETTTPEAHDLLAIKAGKTQRIQVKTIKQREKDDVLYYVIRGLKNSGQVYDLTDCDAFIGVIGEHVYLTENRVISEYWCKSADVSKKWRYLPLKISENA</sequence>
<dbReference type="EMBL" id="JAMDLZ010000012">
    <property type="protein sequence ID" value="MCY9546816.1"/>
    <property type="molecule type" value="Genomic_DNA"/>
</dbReference>
<evidence type="ECO:0000313" key="2">
    <source>
        <dbReference type="EMBL" id="MCY9546816.1"/>
    </source>
</evidence>
<accession>A0ABT4EQP3</accession>